<dbReference type="PANTHER" id="PTHR46193:SF10">
    <property type="entry name" value="6-PHOSPHOGLUCONATE PHOSPHATASE"/>
    <property type="match status" value="1"/>
</dbReference>
<dbReference type="STRING" id="1127673.GLIP_0019"/>
<keyword evidence="4" id="KW-0460">Magnesium</keyword>
<dbReference type="EMBL" id="BAEN01000002">
    <property type="protein sequence ID" value="GAC12674.1"/>
    <property type="molecule type" value="Genomic_DNA"/>
</dbReference>
<dbReference type="PANTHER" id="PTHR46193">
    <property type="entry name" value="6-PHOSPHOGLUCONATE PHOSPHATASE"/>
    <property type="match status" value="1"/>
</dbReference>
<protein>
    <submittedName>
        <fullName evidence="5">HAD family hydrolase</fullName>
    </submittedName>
</protein>
<dbReference type="SFLD" id="SFLDG01129">
    <property type="entry name" value="C1.5:_HAD__Beta-PGM__Phosphata"/>
    <property type="match status" value="1"/>
</dbReference>
<dbReference type="GO" id="GO:0016787">
    <property type="term" value="F:hydrolase activity"/>
    <property type="evidence" value="ECO:0007669"/>
    <property type="project" value="UniProtKB-KW"/>
</dbReference>
<name>K6WW45_9ALTE</name>
<proteinExistence type="inferred from homology"/>
<dbReference type="RefSeq" id="WP_008842494.1">
    <property type="nucleotide sequence ID" value="NZ_BAEN01000002.1"/>
</dbReference>
<organism evidence="5 6">
    <name type="scientific">Aliiglaciecola lipolytica E3</name>
    <dbReference type="NCBI Taxonomy" id="1127673"/>
    <lineage>
        <taxon>Bacteria</taxon>
        <taxon>Pseudomonadati</taxon>
        <taxon>Pseudomonadota</taxon>
        <taxon>Gammaproteobacteria</taxon>
        <taxon>Alteromonadales</taxon>
        <taxon>Alteromonadaceae</taxon>
        <taxon>Aliiglaciecola</taxon>
    </lineage>
</organism>
<dbReference type="AlphaFoldDB" id="K6WW45"/>
<evidence type="ECO:0000256" key="3">
    <source>
        <dbReference type="ARBA" id="ARBA00022723"/>
    </source>
</evidence>
<evidence type="ECO:0000256" key="1">
    <source>
        <dbReference type="ARBA" id="ARBA00001946"/>
    </source>
</evidence>
<dbReference type="eggNOG" id="COG0637">
    <property type="taxonomic scope" value="Bacteria"/>
</dbReference>
<dbReference type="OrthoDB" id="9800058at2"/>
<dbReference type="Gene3D" id="3.40.50.1000">
    <property type="entry name" value="HAD superfamily/HAD-like"/>
    <property type="match status" value="1"/>
</dbReference>
<evidence type="ECO:0000256" key="4">
    <source>
        <dbReference type="ARBA" id="ARBA00022842"/>
    </source>
</evidence>
<dbReference type="InterPro" id="IPR036412">
    <property type="entry name" value="HAD-like_sf"/>
</dbReference>
<dbReference type="Proteomes" id="UP000006334">
    <property type="component" value="Unassembled WGS sequence"/>
</dbReference>
<accession>K6WW45</accession>
<evidence type="ECO:0000313" key="5">
    <source>
        <dbReference type="EMBL" id="GAC12674.1"/>
    </source>
</evidence>
<dbReference type="InterPro" id="IPR051600">
    <property type="entry name" value="Beta-PGM-like"/>
</dbReference>
<keyword evidence="3" id="KW-0479">Metal-binding</keyword>
<dbReference type="InterPro" id="IPR023214">
    <property type="entry name" value="HAD_sf"/>
</dbReference>
<dbReference type="InterPro" id="IPR006439">
    <property type="entry name" value="HAD-SF_hydro_IA"/>
</dbReference>
<dbReference type="NCBIfam" id="TIGR01509">
    <property type="entry name" value="HAD-SF-IA-v3"/>
    <property type="match status" value="1"/>
</dbReference>
<keyword evidence="5" id="KW-0378">Hydrolase</keyword>
<keyword evidence="6" id="KW-1185">Reference proteome</keyword>
<comment type="cofactor">
    <cofactor evidence="1">
        <name>Mg(2+)</name>
        <dbReference type="ChEBI" id="CHEBI:18420"/>
    </cofactor>
</comment>
<gene>
    <name evidence="5" type="ORF">GLIP_0019</name>
</gene>
<dbReference type="Pfam" id="PF00702">
    <property type="entry name" value="Hydrolase"/>
    <property type="match status" value="1"/>
</dbReference>
<comment type="similarity">
    <text evidence="2">Belongs to the HAD-like hydrolase superfamily. CbbY/CbbZ/Gph/YieH family.</text>
</comment>
<dbReference type="SFLD" id="SFLDS00003">
    <property type="entry name" value="Haloacid_Dehalogenase"/>
    <property type="match status" value="1"/>
</dbReference>
<dbReference type="GO" id="GO:0046872">
    <property type="term" value="F:metal ion binding"/>
    <property type="evidence" value="ECO:0007669"/>
    <property type="project" value="UniProtKB-KW"/>
</dbReference>
<evidence type="ECO:0000256" key="2">
    <source>
        <dbReference type="ARBA" id="ARBA00006171"/>
    </source>
</evidence>
<sequence>MALLDSLLSQNSIDLVIFDCDGVLIDSEVLSKRVLLSMLEDLGVNITDEYFDNYFLGQNYKSVKAKVFADYSVALSDQFRQDYLDALLQVFAKELTTTTDLKKMLAQLQTPCCVATSSSPQRVKFALQTIGLTDYFGDRVFTSTEVKNGKPAPDLFLHAAAKFNVKPQNCLVIEDSQAGIQGGLAAKMQVIKYAGASHLKDKGISQLDVANNIKTIFDWQQLFELVPSLNSAEQVTR</sequence>
<dbReference type="CDD" id="cd07526">
    <property type="entry name" value="HAD_BPGM_like"/>
    <property type="match status" value="1"/>
</dbReference>
<reference evidence="5 6" key="1">
    <citation type="journal article" date="2017" name="Antonie Van Leeuwenhoek">
        <title>Rhizobium rhizosphaerae sp. nov., a novel species isolated from rice rhizosphere.</title>
        <authorList>
            <person name="Zhao J.J."/>
            <person name="Zhang J."/>
            <person name="Zhang R.J."/>
            <person name="Zhang C.W."/>
            <person name="Yin H.Q."/>
            <person name="Zhang X.X."/>
        </authorList>
    </citation>
    <scope>NUCLEOTIDE SEQUENCE [LARGE SCALE GENOMIC DNA]</scope>
    <source>
        <strain evidence="5 6">E3</strain>
    </source>
</reference>
<dbReference type="SUPFAM" id="SSF56784">
    <property type="entry name" value="HAD-like"/>
    <property type="match status" value="1"/>
</dbReference>
<dbReference type="Gene3D" id="1.10.150.240">
    <property type="entry name" value="Putative phosphatase, domain 2"/>
    <property type="match status" value="1"/>
</dbReference>
<evidence type="ECO:0000313" key="6">
    <source>
        <dbReference type="Proteomes" id="UP000006334"/>
    </source>
</evidence>
<dbReference type="SFLD" id="SFLDG01135">
    <property type="entry name" value="C1.5.6:_HAD__Beta-PGM__Phospha"/>
    <property type="match status" value="1"/>
</dbReference>
<comment type="caution">
    <text evidence="5">The sequence shown here is derived from an EMBL/GenBank/DDBJ whole genome shotgun (WGS) entry which is preliminary data.</text>
</comment>
<dbReference type="InterPro" id="IPR023198">
    <property type="entry name" value="PGP-like_dom2"/>
</dbReference>